<comment type="subunit">
    <text evidence="6">Homotetramer. Forms an RuvA(8)-RuvB(12)-Holliday junction (HJ) complex. HJ DNA is sandwiched between 2 RuvA tetramers; dsDNA enters through RuvA and exits via RuvB. An RuvB hexamer assembles on each DNA strand where it exits the tetramer. Each RuvB hexamer is contacted by two RuvA subunits (via domain III) on 2 adjacent RuvB subunits; this complex drives branch migration. In the full resolvosome a probable DNA-RuvA(4)-RuvB(12)-RuvC(2) complex forms which resolves the HJ.</text>
</comment>
<keyword evidence="9" id="KW-1185">Reference proteome</keyword>
<dbReference type="InterPro" id="IPR010994">
    <property type="entry name" value="RuvA_2-like"/>
</dbReference>
<dbReference type="GO" id="GO:0009378">
    <property type="term" value="F:four-way junction helicase activity"/>
    <property type="evidence" value="ECO:0007669"/>
    <property type="project" value="InterPro"/>
</dbReference>
<dbReference type="SUPFAM" id="SSF47781">
    <property type="entry name" value="RuvA domain 2-like"/>
    <property type="match status" value="1"/>
</dbReference>
<evidence type="ECO:0000256" key="5">
    <source>
        <dbReference type="ARBA" id="ARBA00023204"/>
    </source>
</evidence>
<evidence type="ECO:0000256" key="2">
    <source>
        <dbReference type="ARBA" id="ARBA00022763"/>
    </source>
</evidence>
<dbReference type="SUPFAM" id="SSF46929">
    <property type="entry name" value="DNA helicase RuvA subunit, C-terminal domain"/>
    <property type="match status" value="1"/>
</dbReference>
<comment type="subcellular location">
    <subcellularLocation>
        <location evidence="6">Cytoplasm</location>
    </subcellularLocation>
</comment>
<dbReference type="GO" id="GO:0006310">
    <property type="term" value="P:DNA recombination"/>
    <property type="evidence" value="ECO:0007669"/>
    <property type="project" value="UniProtKB-UniRule"/>
</dbReference>
<dbReference type="InterPro" id="IPR036267">
    <property type="entry name" value="RuvA_C_sf"/>
</dbReference>
<evidence type="ECO:0000256" key="4">
    <source>
        <dbReference type="ARBA" id="ARBA00023172"/>
    </source>
</evidence>
<keyword evidence="8" id="KW-0547">Nucleotide-binding</keyword>
<dbReference type="Gene3D" id="2.40.50.140">
    <property type="entry name" value="Nucleic acid-binding proteins"/>
    <property type="match status" value="1"/>
</dbReference>
<evidence type="ECO:0000256" key="1">
    <source>
        <dbReference type="ARBA" id="ARBA00022490"/>
    </source>
</evidence>
<dbReference type="GO" id="GO:0048476">
    <property type="term" value="C:Holliday junction resolvase complex"/>
    <property type="evidence" value="ECO:0007669"/>
    <property type="project" value="UniProtKB-UniRule"/>
</dbReference>
<dbReference type="Pfam" id="PF07499">
    <property type="entry name" value="RuvA_C"/>
    <property type="match status" value="1"/>
</dbReference>
<evidence type="ECO:0000313" key="9">
    <source>
        <dbReference type="Proteomes" id="UP000580856"/>
    </source>
</evidence>
<gene>
    <name evidence="6" type="primary">ruvA</name>
    <name evidence="8" type="ORF">GGQ74_002448</name>
</gene>
<dbReference type="GO" id="GO:0006281">
    <property type="term" value="P:DNA repair"/>
    <property type="evidence" value="ECO:0007669"/>
    <property type="project" value="UniProtKB-UniRule"/>
</dbReference>
<keyword evidence="3 6" id="KW-0238">DNA-binding</keyword>
<protein>
    <recommendedName>
        <fullName evidence="6">Holliday junction branch migration complex subunit RuvA</fullName>
    </recommendedName>
</protein>
<dbReference type="GO" id="GO:0005524">
    <property type="term" value="F:ATP binding"/>
    <property type="evidence" value="ECO:0007669"/>
    <property type="project" value="InterPro"/>
</dbReference>
<dbReference type="Gene3D" id="1.10.150.20">
    <property type="entry name" value="5' to 3' exonuclease, C-terminal subdomain"/>
    <property type="match status" value="1"/>
</dbReference>
<dbReference type="InterPro" id="IPR013849">
    <property type="entry name" value="DNA_helicase_Holl-junc_RuvA_I"/>
</dbReference>
<feature type="region of interest" description="Domain III" evidence="6">
    <location>
        <begin position="151"/>
        <end position="204"/>
    </location>
</feature>
<dbReference type="InterPro" id="IPR003583">
    <property type="entry name" value="Hlx-hairpin-Hlx_DNA-bd_motif"/>
</dbReference>
<dbReference type="EMBL" id="JAATJA010000002">
    <property type="protein sequence ID" value="NJB68775.1"/>
    <property type="molecule type" value="Genomic_DNA"/>
</dbReference>
<keyword evidence="8" id="KW-0067">ATP-binding</keyword>
<dbReference type="NCBIfam" id="TIGR00084">
    <property type="entry name" value="ruvA"/>
    <property type="match status" value="1"/>
</dbReference>
<dbReference type="GO" id="GO:0000400">
    <property type="term" value="F:four-way junction DNA binding"/>
    <property type="evidence" value="ECO:0007669"/>
    <property type="project" value="UniProtKB-UniRule"/>
</dbReference>
<dbReference type="GO" id="GO:0005737">
    <property type="term" value="C:cytoplasm"/>
    <property type="evidence" value="ECO:0007669"/>
    <property type="project" value="UniProtKB-SubCell"/>
</dbReference>
<comment type="caution">
    <text evidence="8">The sequence shown here is derived from an EMBL/GenBank/DDBJ whole genome shotgun (WGS) entry which is preliminary data.</text>
</comment>
<sequence>MIAFVKGIVAAKTESACVVLTPGGVGYLVGLTLPAVAALGPTGSEAEFFVMTIVREDALELYGFATWDERSTFETLLSITKVGPKLALAILSQYSPDDLRRIVLSDDYSPLVQVPGIGKKSAQRIFVELKYKLEAASGMAQTLPDLDGRAVSVFRDALAGLVNLGYDDAEAREVLEKVFADEPGLDVAMALREALKRISRGKAN</sequence>
<dbReference type="Pfam" id="PF14520">
    <property type="entry name" value="HHH_5"/>
    <property type="match status" value="1"/>
</dbReference>
<keyword evidence="1 6" id="KW-0963">Cytoplasm</keyword>
<feature type="domain" description="Helix-hairpin-helix DNA-binding motif class 1" evidence="7">
    <location>
        <begin position="109"/>
        <end position="128"/>
    </location>
</feature>
<comment type="function">
    <text evidence="6">The RuvA-RuvB-RuvC complex processes Holliday junction (HJ) DNA during genetic recombination and DNA repair, while the RuvA-RuvB complex plays an important role in the rescue of blocked DNA replication forks via replication fork reversal (RFR). RuvA specifically binds to HJ cruciform DNA, conferring on it an open structure. The RuvB hexamer acts as an ATP-dependent pump, pulling dsDNA into and through the RuvAB complex. HJ branch migration allows RuvC to scan DNA until it finds its consensus sequence, where it cleaves and resolves the cruciform DNA.</text>
</comment>
<name>A0A846QTH6_9BACT</name>
<dbReference type="HAMAP" id="MF_00031">
    <property type="entry name" value="DNA_HJ_migration_RuvA"/>
    <property type="match status" value="1"/>
</dbReference>
<dbReference type="SMART" id="SM00278">
    <property type="entry name" value="HhH1"/>
    <property type="match status" value="2"/>
</dbReference>
<reference evidence="8 9" key="1">
    <citation type="submission" date="2020-03" db="EMBL/GenBank/DDBJ databases">
        <title>Genomic Encyclopedia of Type Strains, Phase IV (KMG-IV): sequencing the most valuable type-strain genomes for metagenomic binning, comparative biology and taxonomic classification.</title>
        <authorList>
            <person name="Goeker M."/>
        </authorList>
    </citation>
    <scope>NUCLEOTIDE SEQUENCE [LARGE SCALE GENOMIC DNA]</scope>
    <source>
        <strain evidence="8 9">DSM 24233</strain>
    </source>
</reference>
<keyword evidence="8" id="KW-0347">Helicase</keyword>
<comment type="domain">
    <text evidence="6">Has three domains with a flexible linker between the domains II and III and assumes an 'L' shape. Domain III is highly mobile and contacts RuvB.</text>
</comment>
<keyword evidence="4 6" id="KW-0233">DNA recombination</keyword>
<dbReference type="CDD" id="cd14332">
    <property type="entry name" value="UBA_RuvA_C"/>
    <property type="match status" value="1"/>
</dbReference>
<keyword evidence="8" id="KW-0378">Hydrolase</keyword>
<dbReference type="SUPFAM" id="SSF50249">
    <property type="entry name" value="Nucleic acid-binding proteins"/>
    <property type="match status" value="1"/>
</dbReference>
<accession>A0A846QTH6</accession>
<dbReference type="GO" id="GO:0016787">
    <property type="term" value="F:hydrolase activity"/>
    <property type="evidence" value="ECO:0007669"/>
    <property type="project" value="UniProtKB-KW"/>
</dbReference>
<comment type="similarity">
    <text evidence="6">Belongs to the RuvA family.</text>
</comment>
<feature type="domain" description="Helix-hairpin-helix DNA-binding motif class 1" evidence="7">
    <location>
        <begin position="74"/>
        <end position="93"/>
    </location>
</feature>
<dbReference type="Pfam" id="PF01330">
    <property type="entry name" value="RuvA_N"/>
    <property type="match status" value="1"/>
</dbReference>
<organism evidence="8 9">
    <name type="scientific">Desulfobaculum xiamenense</name>
    <dbReference type="NCBI Taxonomy" id="995050"/>
    <lineage>
        <taxon>Bacteria</taxon>
        <taxon>Pseudomonadati</taxon>
        <taxon>Thermodesulfobacteriota</taxon>
        <taxon>Desulfovibrionia</taxon>
        <taxon>Desulfovibrionales</taxon>
        <taxon>Desulfovibrionaceae</taxon>
        <taxon>Desulfobaculum</taxon>
    </lineage>
</organism>
<dbReference type="InterPro" id="IPR012340">
    <property type="entry name" value="NA-bd_OB-fold"/>
</dbReference>
<dbReference type="InterPro" id="IPR000085">
    <property type="entry name" value="RuvA"/>
</dbReference>
<dbReference type="InterPro" id="IPR011114">
    <property type="entry name" value="RuvA_C"/>
</dbReference>
<dbReference type="Gene3D" id="1.10.8.10">
    <property type="entry name" value="DNA helicase RuvA subunit, C-terminal domain"/>
    <property type="match status" value="1"/>
</dbReference>
<keyword evidence="2 6" id="KW-0227">DNA damage</keyword>
<dbReference type="RefSeq" id="WP_167941815.1">
    <property type="nucleotide sequence ID" value="NZ_JAATJA010000002.1"/>
</dbReference>
<proteinExistence type="inferred from homology"/>
<evidence type="ECO:0000256" key="6">
    <source>
        <dbReference type="HAMAP-Rule" id="MF_00031"/>
    </source>
</evidence>
<dbReference type="Proteomes" id="UP000580856">
    <property type="component" value="Unassembled WGS sequence"/>
</dbReference>
<keyword evidence="5 6" id="KW-0234">DNA repair</keyword>
<dbReference type="GO" id="GO:0009379">
    <property type="term" value="C:Holliday junction helicase complex"/>
    <property type="evidence" value="ECO:0007669"/>
    <property type="project" value="InterPro"/>
</dbReference>
<evidence type="ECO:0000259" key="7">
    <source>
        <dbReference type="SMART" id="SM00278"/>
    </source>
</evidence>
<comment type="caution">
    <text evidence="6">Lacks conserved residue(s) required for the propagation of feature annotation.</text>
</comment>
<evidence type="ECO:0000256" key="3">
    <source>
        <dbReference type="ARBA" id="ARBA00023125"/>
    </source>
</evidence>
<dbReference type="AlphaFoldDB" id="A0A846QTH6"/>
<evidence type="ECO:0000313" key="8">
    <source>
        <dbReference type="EMBL" id="NJB68775.1"/>
    </source>
</evidence>